<reference evidence="1 2" key="1">
    <citation type="journal article" date="2021" name="Int. J. Syst. Evol. Microbiol.">
        <title>Pseudomonas piscium sp. nov., Pseudomonas pisciculturae sp. nov., Pseudomonas mucoides sp. nov. and Pseudomonas neuropathica sp. nov. isolated from rainbow trout.</title>
        <authorList>
            <person name="Duman M."/>
            <person name="Mulet M."/>
            <person name="Altun S."/>
            <person name="Saticioglu I.B."/>
            <person name="Gomila M."/>
            <person name="Lalucat J."/>
            <person name="Garcia-Valdes E."/>
        </authorList>
    </citation>
    <scope>NUCLEOTIDE SEQUENCE [LARGE SCALE GENOMIC DNA]</scope>
    <source>
        <strain evidence="1 2">LMG 28632</strain>
    </source>
</reference>
<sequence>MKKKDCPHVSGITAANPAQQWLPGLDQQAACDPLHARRNYDDMPALIQALEEFKMLNVTLES</sequence>
<name>A0ABS3A983_9PSED</name>
<proteinExistence type="predicted"/>
<gene>
    <name evidence="1" type="ORF">IMW75_00900</name>
</gene>
<organism evidence="1 2">
    <name type="scientific">Pseudomonas gregormendelii</name>
    <dbReference type="NCBI Taxonomy" id="1628277"/>
    <lineage>
        <taxon>Bacteria</taxon>
        <taxon>Pseudomonadati</taxon>
        <taxon>Pseudomonadota</taxon>
        <taxon>Gammaproteobacteria</taxon>
        <taxon>Pseudomonadales</taxon>
        <taxon>Pseudomonadaceae</taxon>
        <taxon>Pseudomonas</taxon>
    </lineage>
</organism>
<evidence type="ECO:0000313" key="2">
    <source>
        <dbReference type="Proteomes" id="UP000772591"/>
    </source>
</evidence>
<comment type="caution">
    <text evidence="1">The sequence shown here is derived from an EMBL/GenBank/DDBJ whole genome shotgun (WGS) entry which is preliminary data.</text>
</comment>
<dbReference type="Proteomes" id="UP000772591">
    <property type="component" value="Unassembled WGS sequence"/>
</dbReference>
<accession>A0ABS3A983</accession>
<evidence type="ECO:0000313" key="1">
    <source>
        <dbReference type="EMBL" id="MBN3963844.1"/>
    </source>
</evidence>
<dbReference type="EMBL" id="JADEVO010000001">
    <property type="protein sequence ID" value="MBN3963844.1"/>
    <property type="molecule type" value="Genomic_DNA"/>
</dbReference>
<protein>
    <submittedName>
        <fullName evidence="1">Uncharacterized protein</fullName>
    </submittedName>
</protein>
<dbReference type="RefSeq" id="WP_205891641.1">
    <property type="nucleotide sequence ID" value="NZ_JADEVO010000001.1"/>
</dbReference>
<keyword evidence="2" id="KW-1185">Reference proteome</keyword>